<evidence type="ECO:0000256" key="1">
    <source>
        <dbReference type="SAM" id="MobiDB-lite"/>
    </source>
</evidence>
<feature type="compositionally biased region" description="Polar residues" evidence="1">
    <location>
        <begin position="179"/>
        <end position="191"/>
    </location>
</feature>
<protein>
    <submittedName>
        <fullName evidence="2">Uncharacterized protein</fullName>
    </submittedName>
</protein>
<keyword evidence="3" id="KW-1185">Reference proteome</keyword>
<dbReference type="EMBL" id="NIRI02000042">
    <property type="protein sequence ID" value="KAG5449995.1"/>
    <property type="molecule type" value="Genomic_DNA"/>
</dbReference>
<name>A0A8T1MME7_CLOSI</name>
<sequence length="259" mass="28860">MEEEVFATRKTSSRRSKPDITALVDQQRFLYTYKPRCPDLNTARLYPTVDLCALPELPTDDLRTSEDESSRDTSPVAFSAPRKRPERRSDAGVKRVKKLPVGLRNGDQARLSSSNHPYNDEDTHCLSSKGIVQHPQFVDDTGSLATTDTETDEDDNLPLSSFIVSKPFLTKSGDRSASPLRQATPSHSEQATPPSSPSRKPTRLLSSSPVLCYCSKPAVIDDPRWDGEFCSPECLISMCHQAFYASFRPHPMRDKSAIV</sequence>
<comment type="caution">
    <text evidence="2">The sequence shown here is derived from an EMBL/GenBank/DDBJ whole genome shotgun (WGS) entry which is preliminary data.</text>
</comment>
<feature type="compositionally biased region" description="Basic and acidic residues" evidence="1">
    <location>
        <begin position="60"/>
        <end position="71"/>
    </location>
</feature>
<feature type="region of interest" description="Disordered" evidence="1">
    <location>
        <begin position="170"/>
        <end position="203"/>
    </location>
</feature>
<accession>A0A8T1MME7</accession>
<evidence type="ECO:0000313" key="2">
    <source>
        <dbReference type="EMBL" id="KAG5449995.1"/>
    </source>
</evidence>
<feature type="region of interest" description="Disordered" evidence="1">
    <location>
        <begin position="59"/>
        <end position="125"/>
    </location>
</feature>
<dbReference type="Proteomes" id="UP000286415">
    <property type="component" value="Unassembled WGS sequence"/>
</dbReference>
<organism evidence="2 3">
    <name type="scientific">Clonorchis sinensis</name>
    <name type="common">Chinese liver fluke</name>
    <dbReference type="NCBI Taxonomy" id="79923"/>
    <lineage>
        <taxon>Eukaryota</taxon>
        <taxon>Metazoa</taxon>
        <taxon>Spiralia</taxon>
        <taxon>Lophotrochozoa</taxon>
        <taxon>Platyhelminthes</taxon>
        <taxon>Trematoda</taxon>
        <taxon>Digenea</taxon>
        <taxon>Opisthorchiida</taxon>
        <taxon>Opisthorchiata</taxon>
        <taxon>Opisthorchiidae</taxon>
        <taxon>Clonorchis</taxon>
    </lineage>
</organism>
<gene>
    <name evidence="2" type="ORF">CSKR_101214</name>
</gene>
<proteinExistence type="predicted"/>
<dbReference type="AlphaFoldDB" id="A0A8T1MME7"/>
<evidence type="ECO:0000313" key="3">
    <source>
        <dbReference type="Proteomes" id="UP000286415"/>
    </source>
</evidence>
<dbReference type="OrthoDB" id="10027956at2759"/>
<reference evidence="2 3" key="2">
    <citation type="journal article" date="2021" name="Genomics">
        <title>High-quality reference genome for Clonorchis sinensis.</title>
        <authorList>
            <person name="Young N.D."/>
            <person name="Stroehlein A.J."/>
            <person name="Kinkar L."/>
            <person name="Wang T."/>
            <person name="Sohn W.M."/>
            <person name="Chang B.C.H."/>
            <person name="Kaur P."/>
            <person name="Weisz D."/>
            <person name="Dudchenko O."/>
            <person name="Aiden E.L."/>
            <person name="Korhonen P.K."/>
            <person name="Gasser R.B."/>
        </authorList>
    </citation>
    <scope>NUCLEOTIDE SEQUENCE [LARGE SCALE GENOMIC DNA]</scope>
    <source>
        <strain evidence="2">Cs-k2</strain>
    </source>
</reference>
<reference evidence="2 3" key="1">
    <citation type="journal article" date="2018" name="Biotechnol. Adv.">
        <title>Improved genomic resources and new bioinformatic workflow for the carcinogenic parasite Clonorchis sinensis: Biotechnological implications.</title>
        <authorList>
            <person name="Wang D."/>
            <person name="Korhonen P.K."/>
            <person name="Gasser R.B."/>
            <person name="Young N.D."/>
        </authorList>
    </citation>
    <scope>NUCLEOTIDE SEQUENCE [LARGE SCALE GENOMIC DNA]</scope>
    <source>
        <strain evidence="2">Cs-k2</strain>
    </source>
</reference>